<dbReference type="RefSeq" id="WP_029335926.1">
    <property type="nucleotide sequence ID" value="NZ_UGGP01000001.1"/>
</dbReference>
<feature type="domain" description="S1 motif" evidence="2">
    <location>
        <begin position="153"/>
        <end position="213"/>
    </location>
</feature>
<dbReference type="InterPro" id="IPR039566">
    <property type="entry name" value="CvfB_S1_st"/>
</dbReference>
<dbReference type="EMBL" id="UGGP01000001">
    <property type="protein sequence ID" value="STO09030.1"/>
    <property type="molecule type" value="Genomic_DNA"/>
</dbReference>
<dbReference type="InterPro" id="IPR048587">
    <property type="entry name" value="CvfB_S1_3rd"/>
</dbReference>
<dbReference type="InterPro" id="IPR040764">
    <property type="entry name" value="CvfB_WH"/>
</dbReference>
<name>A0A377FW14_9BACL</name>
<dbReference type="PIRSF" id="PIRSF012524">
    <property type="entry name" value="YitL_S1"/>
    <property type="match status" value="1"/>
</dbReference>
<dbReference type="InterPro" id="IPR014464">
    <property type="entry name" value="CvfB_fam"/>
</dbReference>
<dbReference type="GO" id="GO:0003676">
    <property type="term" value="F:nucleic acid binding"/>
    <property type="evidence" value="ECO:0007669"/>
    <property type="project" value="InterPro"/>
</dbReference>
<dbReference type="PANTHER" id="PTHR37296:SF1">
    <property type="entry name" value="CONSERVED VIRULENCE FACTOR B"/>
    <property type="match status" value="1"/>
</dbReference>
<sequence>MALRAGEVVDLVAERSADFGVFIGNGREEVLLHRKEQTEEVTVGQTVRVFLYHDSEGRLASTMTIPNVTFDDYEWFEVTGVRYNTGVFVNIGIQKDVLVSLDDLPENRSYWPKEGDKLCVRLKYDQKGRLLGEPAHYAYLNLLARPAKEEWGNQEVQAIVVNRRDVGVNVWVENESLGFLHEAEMTRWPRLGEELTVRVTQVKQDGTVLVSMKPRAYEAIDGDAGSILSYIEERGGQMPYGDKTASDIIDREFGMSKAAFKRALGKLLKEKQVEKLDNGYKLK</sequence>
<evidence type="ECO:0000259" key="2">
    <source>
        <dbReference type="PROSITE" id="PS50126"/>
    </source>
</evidence>
<dbReference type="InterPro" id="IPR048588">
    <property type="entry name" value="CvfB_S1_2nd"/>
</dbReference>
<dbReference type="SMR" id="A0A377FW14"/>
<organism evidence="3 4">
    <name type="scientific">Exiguobacterium aurantiacum</name>
    <dbReference type="NCBI Taxonomy" id="33987"/>
    <lineage>
        <taxon>Bacteria</taxon>
        <taxon>Bacillati</taxon>
        <taxon>Bacillota</taxon>
        <taxon>Bacilli</taxon>
        <taxon>Bacillales</taxon>
        <taxon>Bacillales Family XII. Incertae Sedis</taxon>
        <taxon>Exiguobacterium</taxon>
    </lineage>
</organism>
<proteinExistence type="inferred from homology"/>
<dbReference type="AlphaFoldDB" id="A0A377FW14"/>
<dbReference type="PROSITE" id="PS50126">
    <property type="entry name" value="S1"/>
    <property type="match status" value="1"/>
</dbReference>
<comment type="similarity">
    <text evidence="1">Belongs to the CvfB family.</text>
</comment>
<dbReference type="Gene3D" id="2.40.50.140">
    <property type="entry name" value="Nucleic acid-binding proteins"/>
    <property type="match status" value="2"/>
</dbReference>
<dbReference type="STRING" id="1397694.GCA_000702585_02911"/>
<protein>
    <submittedName>
        <fullName evidence="3">Conserved virulence factor B</fullName>
    </submittedName>
</protein>
<dbReference type="Pfam" id="PF21191">
    <property type="entry name" value="CvfB_1st"/>
    <property type="match status" value="1"/>
</dbReference>
<dbReference type="OrthoDB" id="9801597at2"/>
<dbReference type="Pfam" id="PF13509">
    <property type="entry name" value="S1_2"/>
    <property type="match status" value="1"/>
</dbReference>
<evidence type="ECO:0000256" key="1">
    <source>
        <dbReference type="PIRNR" id="PIRNR012524"/>
    </source>
</evidence>
<dbReference type="Pfam" id="PF21543">
    <property type="entry name" value="CvfB_2nd"/>
    <property type="match status" value="1"/>
</dbReference>
<dbReference type="Pfam" id="PF17783">
    <property type="entry name" value="WHD_CvfB"/>
    <property type="match status" value="1"/>
</dbReference>
<gene>
    <name evidence="3" type="primary">cvfB</name>
    <name evidence="3" type="ORF">NCTC13163_02425</name>
</gene>
<dbReference type="InterPro" id="IPR036388">
    <property type="entry name" value="WH-like_DNA-bd_sf"/>
</dbReference>
<dbReference type="SUPFAM" id="SSF50249">
    <property type="entry name" value="Nucleic acid-binding proteins"/>
    <property type="match status" value="1"/>
</dbReference>
<evidence type="ECO:0000313" key="4">
    <source>
        <dbReference type="Proteomes" id="UP000254060"/>
    </source>
</evidence>
<dbReference type="InterPro" id="IPR012340">
    <property type="entry name" value="NA-bd_OB-fold"/>
</dbReference>
<dbReference type="Gene3D" id="1.10.10.10">
    <property type="entry name" value="Winged helix-like DNA-binding domain superfamily/Winged helix DNA-binding domain"/>
    <property type="match status" value="1"/>
</dbReference>
<evidence type="ECO:0000313" key="3">
    <source>
        <dbReference type="EMBL" id="STO09030.1"/>
    </source>
</evidence>
<dbReference type="PANTHER" id="PTHR37296">
    <property type="entry name" value="CONSERVED VIRULENCE FACTOR B"/>
    <property type="match status" value="1"/>
</dbReference>
<dbReference type="SMART" id="SM00316">
    <property type="entry name" value="S1"/>
    <property type="match status" value="2"/>
</dbReference>
<dbReference type="Proteomes" id="UP000254060">
    <property type="component" value="Unassembled WGS sequence"/>
</dbReference>
<reference evidence="3 4" key="1">
    <citation type="submission" date="2018-06" db="EMBL/GenBank/DDBJ databases">
        <authorList>
            <consortium name="Pathogen Informatics"/>
            <person name="Doyle S."/>
        </authorList>
    </citation>
    <scope>NUCLEOTIDE SEQUENCE [LARGE SCALE GENOMIC DNA]</scope>
    <source>
        <strain evidence="3 4">NCTC13163</strain>
    </source>
</reference>
<dbReference type="InterPro" id="IPR003029">
    <property type="entry name" value="S1_domain"/>
</dbReference>
<accession>A0A377FW14</accession>